<dbReference type="AlphaFoldDB" id="A0A4V6PYF1"/>
<reference evidence="3 4" key="1">
    <citation type="submission" date="2019-03" db="EMBL/GenBank/DDBJ databases">
        <title>Genomic Encyclopedia of Type Strains, Phase IV (KMG-IV): sequencing the most valuable type-strain genomes for metagenomic binning, comparative biology and taxonomic classification.</title>
        <authorList>
            <person name="Goeker M."/>
        </authorList>
    </citation>
    <scope>NUCLEOTIDE SEQUENCE [LARGE SCALE GENOMIC DNA]</scope>
    <source>
        <strain evidence="3 4">DSM 21667</strain>
    </source>
</reference>
<dbReference type="EMBL" id="SNZH01000004">
    <property type="protein sequence ID" value="TDR45686.1"/>
    <property type="molecule type" value="Genomic_DNA"/>
</dbReference>
<keyword evidence="4" id="KW-1185">Reference proteome</keyword>
<evidence type="ECO:0000259" key="2">
    <source>
        <dbReference type="Pfam" id="PF06114"/>
    </source>
</evidence>
<dbReference type="OrthoDB" id="9796786at2"/>
<feature type="domain" description="IrrE N-terminal-like" evidence="2">
    <location>
        <begin position="29"/>
        <end position="149"/>
    </location>
</feature>
<dbReference type="Gene3D" id="1.10.10.2910">
    <property type="match status" value="1"/>
</dbReference>
<protein>
    <submittedName>
        <fullName evidence="3">Uncharacterized protein DUF955</fullName>
    </submittedName>
</protein>
<evidence type="ECO:0000313" key="3">
    <source>
        <dbReference type="EMBL" id="TDR45686.1"/>
    </source>
</evidence>
<accession>A0A4V6PYF1</accession>
<dbReference type="Proteomes" id="UP000295293">
    <property type="component" value="Unassembled WGS sequence"/>
</dbReference>
<dbReference type="InterPro" id="IPR010359">
    <property type="entry name" value="IrrE_HExxH"/>
</dbReference>
<gene>
    <name evidence="3" type="ORF">DFR29_104114</name>
</gene>
<dbReference type="Pfam" id="PF06114">
    <property type="entry name" value="Peptidase_M78"/>
    <property type="match status" value="1"/>
</dbReference>
<proteinExistence type="predicted"/>
<evidence type="ECO:0000313" key="4">
    <source>
        <dbReference type="Proteomes" id="UP000295293"/>
    </source>
</evidence>
<organism evidence="3 4">
    <name type="scientific">Tahibacter aquaticus</name>
    <dbReference type="NCBI Taxonomy" id="520092"/>
    <lineage>
        <taxon>Bacteria</taxon>
        <taxon>Pseudomonadati</taxon>
        <taxon>Pseudomonadota</taxon>
        <taxon>Gammaproteobacteria</taxon>
        <taxon>Lysobacterales</taxon>
        <taxon>Rhodanobacteraceae</taxon>
        <taxon>Tahibacter</taxon>
    </lineage>
</organism>
<name>A0A4V6PYF1_9GAMM</name>
<feature type="region of interest" description="Disordered" evidence="1">
    <location>
        <begin position="257"/>
        <end position="283"/>
    </location>
</feature>
<comment type="caution">
    <text evidence="3">The sequence shown here is derived from an EMBL/GenBank/DDBJ whole genome shotgun (WGS) entry which is preliminary data.</text>
</comment>
<evidence type="ECO:0000256" key="1">
    <source>
        <dbReference type="SAM" id="MobiDB-lite"/>
    </source>
</evidence>
<dbReference type="PANTHER" id="PTHR43236">
    <property type="entry name" value="ANTITOXIN HIGA1"/>
    <property type="match status" value="1"/>
</dbReference>
<dbReference type="PANTHER" id="PTHR43236:SF2">
    <property type="entry name" value="BLL0069 PROTEIN"/>
    <property type="match status" value="1"/>
</dbReference>
<sequence length="283" mass="30836">MDELTAITRARKLVAGISSAPVDVIALASAHNMEVKESDQLAEGEAGNTFRKGAKTFIVVNKNDDPFRRRFTVLHELAHHVLDLPSNHGATIPASELERFSGRPPEEKLCDVFAAECLVPTHLIRSLAATAPFCVDTVQRLSAHFQASRPCVASSYVRASRELIAYVFAEGGRVQSAIMSAALREQRIFIQGGMVPAASAAARALARDTTLESVELDGSDWSSSDAAMQFACSEEALHMRAWNQTLSLLTFERVGPSQRGAADRDESEDLLPELTGHLPWPKR</sequence>
<dbReference type="RefSeq" id="WP_133818055.1">
    <property type="nucleotide sequence ID" value="NZ_SNZH01000004.1"/>
</dbReference>
<dbReference type="InterPro" id="IPR052345">
    <property type="entry name" value="Rad_response_metalloprotease"/>
</dbReference>